<evidence type="ECO:0000256" key="1">
    <source>
        <dbReference type="SAM" id="MobiDB-lite"/>
    </source>
</evidence>
<dbReference type="Proteomes" id="UP000886824">
    <property type="component" value="Unassembled WGS sequence"/>
</dbReference>
<dbReference type="AlphaFoldDB" id="A0A9D2CE19"/>
<reference evidence="3" key="2">
    <citation type="submission" date="2021-04" db="EMBL/GenBank/DDBJ databases">
        <authorList>
            <person name="Gilroy R."/>
        </authorList>
    </citation>
    <scope>NUCLEOTIDE SEQUENCE</scope>
    <source>
        <strain evidence="3">CHK33-7979</strain>
    </source>
</reference>
<keyword evidence="2" id="KW-1133">Transmembrane helix</keyword>
<feature type="compositionally biased region" description="Basic and acidic residues" evidence="1">
    <location>
        <begin position="57"/>
        <end position="72"/>
    </location>
</feature>
<protein>
    <submittedName>
        <fullName evidence="3">5-bromo-4-chloroindolyl phosphate hydrolysis family protein</fullName>
    </submittedName>
</protein>
<gene>
    <name evidence="3" type="ORF">H9826_04050</name>
</gene>
<organism evidence="3 4">
    <name type="scientific">Candidatus Intestinimonas merdavium</name>
    <dbReference type="NCBI Taxonomy" id="2838622"/>
    <lineage>
        <taxon>Bacteria</taxon>
        <taxon>Bacillati</taxon>
        <taxon>Bacillota</taxon>
        <taxon>Clostridia</taxon>
        <taxon>Eubacteriales</taxon>
        <taxon>Intestinimonas</taxon>
    </lineage>
</organism>
<feature type="region of interest" description="Disordered" evidence="1">
    <location>
        <begin position="57"/>
        <end position="84"/>
    </location>
</feature>
<feature type="transmembrane region" description="Helical" evidence="2">
    <location>
        <begin position="12"/>
        <end position="29"/>
    </location>
</feature>
<dbReference type="InterPro" id="IPR018770">
    <property type="entry name" value="ChloroindolylP_hydrolase"/>
</dbReference>
<evidence type="ECO:0000256" key="2">
    <source>
        <dbReference type="SAM" id="Phobius"/>
    </source>
</evidence>
<reference evidence="3" key="1">
    <citation type="journal article" date="2021" name="PeerJ">
        <title>Extensive microbial diversity within the chicken gut microbiome revealed by metagenomics and culture.</title>
        <authorList>
            <person name="Gilroy R."/>
            <person name="Ravi A."/>
            <person name="Getino M."/>
            <person name="Pursley I."/>
            <person name="Horton D.L."/>
            <person name="Alikhan N.F."/>
            <person name="Baker D."/>
            <person name="Gharbi K."/>
            <person name="Hall N."/>
            <person name="Watson M."/>
            <person name="Adriaenssens E.M."/>
            <person name="Foster-Nyarko E."/>
            <person name="Jarju S."/>
            <person name="Secka A."/>
            <person name="Antonio M."/>
            <person name="Oren A."/>
            <person name="Chaudhuri R.R."/>
            <person name="La Ragione R."/>
            <person name="Hildebrand F."/>
            <person name="Pallen M.J."/>
        </authorList>
    </citation>
    <scope>NUCLEOTIDE SEQUENCE</scope>
    <source>
        <strain evidence="3">CHK33-7979</strain>
    </source>
</reference>
<sequence>MAKVVKRSVLPIYAAAVVWLVFGLFLPFYRPFHYFSAFLASLVVFIIAKALCPDRTFETPEPEKKTKEEPAQEKPASTGDPELDALVQERDRAVSEMRRLNDAIADPTISAQIDHLESTTTKIISYVVEHPKKLPQIRKFLNYYLPTTLKLLNAYDRMGSAGVSGENIDGTMGKIEAMMSTVVQAFDRQLDALFGDEALDISTDITVLENLLAQEGLAGEQLGGQG</sequence>
<keyword evidence="2" id="KW-0472">Membrane</keyword>
<comment type="caution">
    <text evidence="3">The sequence shown here is derived from an EMBL/GenBank/DDBJ whole genome shotgun (WGS) entry which is preliminary data.</text>
</comment>
<evidence type="ECO:0000313" key="3">
    <source>
        <dbReference type="EMBL" id="HIY73138.1"/>
    </source>
</evidence>
<evidence type="ECO:0000313" key="4">
    <source>
        <dbReference type="Proteomes" id="UP000886824"/>
    </source>
</evidence>
<name>A0A9D2CE19_9FIRM</name>
<proteinExistence type="predicted"/>
<dbReference type="EMBL" id="DXCX01000042">
    <property type="protein sequence ID" value="HIY73138.1"/>
    <property type="molecule type" value="Genomic_DNA"/>
</dbReference>
<dbReference type="Pfam" id="PF10112">
    <property type="entry name" value="Halogen_Hydrol"/>
    <property type="match status" value="1"/>
</dbReference>
<keyword evidence="2" id="KW-0812">Transmembrane</keyword>
<accession>A0A9D2CE19</accession>